<comment type="caution">
    <text evidence="1">The sequence shown here is derived from an EMBL/GenBank/DDBJ whole genome shotgun (WGS) entry which is preliminary data.</text>
</comment>
<dbReference type="EMBL" id="JBHSKF010000010">
    <property type="protein sequence ID" value="MFC5289186.1"/>
    <property type="molecule type" value="Genomic_DNA"/>
</dbReference>
<dbReference type="RefSeq" id="WP_378249035.1">
    <property type="nucleotide sequence ID" value="NZ_JBHSKF010000010.1"/>
</dbReference>
<protein>
    <recommendedName>
        <fullName evidence="3">LemA protein</fullName>
    </recommendedName>
</protein>
<evidence type="ECO:0000313" key="2">
    <source>
        <dbReference type="Proteomes" id="UP001596157"/>
    </source>
</evidence>
<organism evidence="1 2">
    <name type="scientific">Actinokineospora guangxiensis</name>
    <dbReference type="NCBI Taxonomy" id="1490288"/>
    <lineage>
        <taxon>Bacteria</taxon>
        <taxon>Bacillati</taxon>
        <taxon>Actinomycetota</taxon>
        <taxon>Actinomycetes</taxon>
        <taxon>Pseudonocardiales</taxon>
        <taxon>Pseudonocardiaceae</taxon>
        <taxon>Actinokineospora</taxon>
    </lineage>
</organism>
<evidence type="ECO:0008006" key="3">
    <source>
        <dbReference type="Google" id="ProtNLM"/>
    </source>
</evidence>
<keyword evidence="2" id="KW-1185">Reference proteome</keyword>
<gene>
    <name evidence="1" type="ORF">ACFPM7_19215</name>
</gene>
<name>A0ABW0ESL0_9PSEU</name>
<evidence type="ECO:0000313" key="1">
    <source>
        <dbReference type="EMBL" id="MFC5289186.1"/>
    </source>
</evidence>
<dbReference type="Proteomes" id="UP001596157">
    <property type="component" value="Unassembled WGS sequence"/>
</dbReference>
<accession>A0ABW0ESL0</accession>
<proteinExistence type="predicted"/>
<sequence length="179" mass="20196">MSAAVITASASIVVAVLVFLLNQRAQLRQERRQARLTRINSQLRELYGPLNALVEVNERIWEALRASTLPAKADRTADAATDDWRRWRDQALNPLNHQMRDIIVNHADLLAEPELPPPLRDFCAHVAAVEIVLSAESDGVHQPALVRHPGAAYVTYVRESFARLKQEQQRLLSTSPRVR</sequence>
<reference evidence="2" key="1">
    <citation type="journal article" date="2019" name="Int. J. Syst. Evol. Microbiol.">
        <title>The Global Catalogue of Microorganisms (GCM) 10K type strain sequencing project: providing services to taxonomists for standard genome sequencing and annotation.</title>
        <authorList>
            <consortium name="The Broad Institute Genomics Platform"/>
            <consortium name="The Broad Institute Genome Sequencing Center for Infectious Disease"/>
            <person name="Wu L."/>
            <person name="Ma J."/>
        </authorList>
    </citation>
    <scope>NUCLEOTIDE SEQUENCE [LARGE SCALE GENOMIC DNA]</scope>
    <source>
        <strain evidence="2">CCUG 59778</strain>
    </source>
</reference>